<dbReference type="FunFam" id="3.40.50.300:FF:000527">
    <property type="entry name" value="Tyrosine-protein kinase etk"/>
    <property type="match status" value="1"/>
</dbReference>
<keyword evidence="11" id="KW-1185">Reference proteome</keyword>
<protein>
    <recommendedName>
        <fullName evidence="2">non-specific protein-tyrosine kinase</fullName>
        <ecNumber evidence="2">2.7.10.2</ecNumber>
    </recommendedName>
</protein>
<name>A0A3G1KU24_FORW1</name>
<organism evidence="10 11">
    <name type="scientific">Formimonas warabiya</name>
    <dbReference type="NCBI Taxonomy" id="1761012"/>
    <lineage>
        <taxon>Bacteria</taxon>
        <taxon>Bacillati</taxon>
        <taxon>Bacillota</taxon>
        <taxon>Clostridia</taxon>
        <taxon>Eubacteriales</taxon>
        <taxon>Peptococcaceae</taxon>
        <taxon>Candidatus Formimonas</taxon>
    </lineage>
</organism>
<reference evidence="10 11" key="1">
    <citation type="submission" date="2016-10" db="EMBL/GenBank/DDBJ databases">
        <title>Complete Genome Sequence of Peptococcaceae strain DCMF.</title>
        <authorList>
            <person name="Edwards R.J."/>
            <person name="Holland S.I."/>
            <person name="Deshpande N.P."/>
            <person name="Wong Y.K."/>
            <person name="Ertan H."/>
            <person name="Manefield M."/>
            <person name="Russell T.L."/>
            <person name="Lee M.J."/>
        </authorList>
    </citation>
    <scope>NUCLEOTIDE SEQUENCE [LARGE SCALE GENOMIC DNA]</scope>
    <source>
        <strain evidence="10 11">DCMF</strain>
    </source>
</reference>
<evidence type="ECO:0000256" key="4">
    <source>
        <dbReference type="ARBA" id="ARBA00022741"/>
    </source>
</evidence>
<dbReference type="CDD" id="cd05387">
    <property type="entry name" value="BY-kinase"/>
    <property type="match status" value="1"/>
</dbReference>
<sequence length="243" mass="27360">MKRFFTKDIPLGTRKLYTMDHPKAYISESFRMLRTNLMYTNVDRQVKTILFTSSGPQEGKSTIVSNLAVAMAQTGKKLLLMDCDLRKPVQHEIFQLTNEIGLTKYLTGYCSLDEAVQNTQLPNLNVLSSGPIPPNPAELLGSKSMDRLLDLLKEQYEVILIDAPPAIAVADPIILAGKCDGVIVVVRAGFTKLNALKETKELLKKAEAPLLGTVLNDSTMNGGNYYKGYRKYYQQYYRKYYDE</sequence>
<dbReference type="InterPro" id="IPR005702">
    <property type="entry name" value="Wzc-like_C"/>
</dbReference>
<dbReference type="RefSeq" id="WP_214658631.1">
    <property type="nucleotide sequence ID" value="NZ_CP017634.1"/>
</dbReference>
<comment type="catalytic activity">
    <reaction evidence="8">
        <text>L-tyrosyl-[protein] + ATP = O-phospho-L-tyrosyl-[protein] + ADP + H(+)</text>
        <dbReference type="Rhea" id="RHEA:10596"/>
        <dbReference type="Rhea" id="RHEA-COMP:10136"/>
        <dbReference type="Rhea" id="RHEA-COMP:20101"/>
        <dbReference type="ChEBI" id="CHEBI:15378"/>
        <dbReference type="ChEBI" id="CHEBI:30616"/>
        <dbReference type="ChEBI" id="CHEBI:46858"/>
        <dbReference type="ChEBI" id="CHEBI:61978"/>
        <dbReference type="ChEBI" id="CHEBI:456216"/>
        <dbReference type="EC" id="2.7.10.2"/>
    </reaction>
</comment>
<dbReference type="SUPFAM" id="SSF52540">
    <property type="entry name" value="P-loop containing nucleoside triphosphate hydrolases"/>
    <property type="match status" value="1"/>
</dbReference>
<keyword evidence="3" id="KW-0808">Transferase</keyword>
<dbReference type="Pfam" id="PF13614">
    <property type="entry name" value="AAA_31"/>
    <property type="match status" value="1"/>
</dbReference>
<dbReference type="InterPro" id="IPR025669">
    <property type="entry name" value="AAA_dom"/>
</dbReference>
<dbReference type="EMBL" id="CP017634">
    <property type="protein sequence ID" value="ATW25946.1"/>
    <property type="molecule type" value="Genomic_DNA"/>
</dbReference>
<evidence type="ECO:0000256" key="6">
    <source>
        <dbReference type="ARBA" id="ARBA00022840"/>
    </source>
</evidence>
<dbReference type="InterPro" id="IPR050445">
    <property type="entry name" value="Bact_polysacc_biosynth/exp"/>
</dbReference>
<dbReference type="GO" id="GO:0004715">
    <property type="term" value="F:non-membrane spanning protein tyrosine kinase activity"/>
    <property type="evidence" value="ECO:0007669"/>
    <property type="project" value="UniProtKB-EC"/>
</dbReference>
<evidence type="ECO:0000256" key="2">
    <source>
        <dbReference type="ARBA" id="ARBA00011903"/>
    </source>
</evidence>
<evidence type="ECO:0000256" key="1">
    <source>
        <dbReference type="ARBA" id="ARBA00007316"/>
    </source>
</evidence>
<evidence type="ECO:0000313" key="10">
    <source>
        <dbReference type="EMBL" id="ATW25946.1"/>
    </source>
</evidence>
<dbReference type="GO" id="GO:0042802">
    <property type="term" value="F:identical protein binding"/>
    <property type="evidence" value="ECO:0007669"/>
    <property type="project" value="UniProtKB-ARBA"/>
</dbReference>
<dbReference type="GO" id="GO:0005886">
    <property type="term" value="C:plasma membrane"/>
    <property type="evidence" value="ECO:0007669"/>
    <property type="project" value="UniProtKB-ARBA"/>
</dbReference>
<dbReference type="GO" id="GO:0005524">
    <property type="term" value="F:ATP binding"/>
    <property type="evidence" value="ECO:0007669"/>
    <property type="project" value="UniProtKB-KW"/>
</dbReference>
<evidence type="ECO:0000313" key="11">
    <source>
        <dbReference type="Proteomes" id="UP000323521"/>
    </source>
</evidence>
<dbReference type="Gene3D" id="3.40.50.300">
    <property type="entry name" value="P-loop containing nucleotide triphosphate hydrolases"/>
    <property type="match status" value="1"/>
</dbReference>
<dbReference type="AlphaFoldDB" id="A0A3G1KU24"/>
<evidence type="ECO:0000256" key="8">
    <source>
        <dbReference type="ARBA" id="ARBA00051245"/>
    </source>
</evidence>
<accession>A0A3G1KU24</accession>
<evidence type="ECO:0000256" key="7">
    <source>
        <dbReference type="ARBA" id="ARBA00023137"/>
    </source>
</evidence>
<evidence type="ECO:0000259" key="9">
    <source>
        <dbReference type="Pfam" id="PF13614"/>
    </source>
</evidence>
<dbReference type="Proteomes" id="UP000323521">
    <property type="component" value="Chromosome"/>
</dbReference>
<keyword evidence="6" id="KW-0067">ATP-binding</keyword>
<comment type="similarity">
    <text evidence="1">Belongs to the CpsD/CapB family.</text>
</comment>
<dbReference type="EC" id="2.7.10.2" evidence="2"/>
<dbReference type="PANTHER" id="PTHR32309:SF13">
    <property type="entry name" value="FERRIC ENTEROBACTIN TRANSPORT PROTEIN FEPE"/>
    <property type="match status" value="1"/>
</dbReference>
<evidence type="ECO:0000256" key="3">
    <source>
        <dbReference type="ARBA" id="ARBA00022679"/>
    </source>
</evidence>
<dbReference type="PANTHER" id="PTHR32309">
    <property type="entry name" value="TYROSINE-PROTEIN KINASE"/>
    <property type="match status" value="1"/>
</dbReference>
<keyword evidence="4" id="KW-0547">Nucleotide-binding</keyword>
<keyword evidence="7" id="KW-0829">Tyrosine-protein kinase</keyword>
<gene>
    <name evidence="10" type="ORF">DCMF_15230</name>
</gene>
<feature type="domain" description="AAA" evidence="9">
    <location>
        <begin position="59"/>
        <end position="201"/>
    </location>
</feature>
<proteinExistence type="inferred from homology"/>
<keyword evidence="5" id="KW-0418">Kinase</keyword>
<dbReference type="NCBIfam" id="TIGR01007">
    <property type="entry name" value="eps_fam"/>
    <property type="match status" value="1"/>
</dbReference>
<evidence type="ECO:0000256" key="5">
    <source>
        <dbReference type="ARBA" id="ARBA00022777"/>
    </source>
</evidence>
<dbReference type="KEGG" id="fwa:DCMF_15230"/>
<dbReference type="InterPro" id="IPR027417">
    <property type="entry name" value="P-loop_NTPase"/>
</dbReference>